<accession>A0A7C5DF22</accession>
<proteinExistence type="predicted"/>
<protein>
    <submittedName>
        <fullName evidence="1">Uncharacterized protein</fullName>
    </submittedName>
</protein>
<dbReference type="EMBL" id="DRSQ01000190">
    <property type="protein sequence ID" value="HHE32732.1"/>
    <property type="molecule type" value="Genomic_DNA"/>
</dbReference>
<gene>
    <name evidence="1" type="ORF">ENL07_08975</name>
</gene>
<comment type="caution">
    <text evidence="1">The sequence shown here is derived from an EMBL/GenBank/DDBJ whole genome shotgun (WGS) entry which is preliminary data.</text>
</comment>
<dbReference type="AlphaFoldDB" id="A0A7C5DF22"/>
<sequence length="90" mass="10324">MTDIEPGWVAFSFPLYPSNNTSQRTSESSSVILNAVQRNEESISLLKKSFWMLRYAQHDKNRELSLNTVHIPLFAFASNTQLLNLPHNTE</sequence>
<reference evidence="1" key="1">
    <citation type="journal article" date="2020" name="mSystems">
        <title>Genome- and Community-Level Interaction Insights into Carbon Utilization and Element Cycling Functions of Hydrothermarchaeota in Hydrothermal Sediment.</title>
        <authorList>
            <person name="Zhou Z."/>
            <person name="Liu Y."/>
            <person name="Xu W."/>
            <person name="Pan J."/>
            <person name="Luo Z.H."/>
            <person name="Li M."/>
        </authorList>
    </citation>
    <scope>NUCLEOTIDE SEQUENCE [LARGE SCALE GENOMIC DNA]</scope>
    <source>
        <strain evidence="1">HyVt-633</strain>
    </source>
</reference>
<name>A0A7C5DF22_9CHLB</name>
<organism evidence="1">
    <name type="scientific">Chlorobaculum parvum</name>
    <dbReference type="NCBI Taxonomy" id="274539"/>
    <lineage>
        <taxon>Bacteria</taxon>
        <taxon>Pseudomonadati</taxon>
        <taxon>Chlorobiota</taxon>
        <taxon>Chlorobiia</taxon>
        <taxon>Chlorobiales</taxon>
        <taxon>Chlorobiaceae</taxon>
        <taxon>Chlorobaculum</taxon>
    </lineage>
</organism>
<dbReference type="Proteomes" id="UP000886058">
    <property type="component" value="Unassembled WGS sequence"/>
</dbReference>
<evidence type="ECO:0000313" key="1">
    <source>
        <dbReference type="EMBL" id="HHE32732.1"/>
    </source>
</evidence>